<dbReference type="RefSeq" id="WP_201663074.1">
    <property type="nucleotide sequence ID" value="NZ_JAEQNC010000014.1"/>
</dbReference>
<feature type="transmembrane region" description="Helical" evidence="8">
    <location>
        <begin position="239"/>
        <end position="258"/>
    </location>
</feature>
<feature type="transmembrane region" description="Helical" evidence="8">
    <location>
        <begin position="117"/>
        <end position="136"/>
    </location>
</feature>
<dbReference type="InterPro" id="IPR052017">
    <property type="entry name" value="TSUP"/>
</dbReference>
<comment type="subcellular location">
    <subcellularLocation>
        <location evidence="1 8">Cell membrane</location>
        <topology evidence="1 8">Multi-pass membrane protein</topology>
    </subcellularLocation>
</comment>
<dbReference type="AlphaFoldDB" id="A0A936YTB5"/>
<dbReference type="PANTHER" id="PTHR30269">
    <property type="entry name" value="TRANSMEMBRANE PROTEIN YFCA"/>
    <property type="match status" value="1"/>
</dbReference>
<feature type="transmembrane region" description="Helical" evidence="8">
    <location>
        <begin position="55"/>
        <end position="77"/>
    </location>
</feature>
<keyword evidence="7 8" id="KW-0472">Membrane</keyword>
<dbReference type="Proteomes" id="UP000633219">
    <property type="component" value="Unassembled WGS sequence"/>
</dbReference>
<evidence type="ECO:0000313" key="10">
    <source>
        <dbReference type="Proteomes" id="UP000633219"/>
    </source>
</evidence>
<feature type="transmembrane region" description="Helical" evidence="8">
    <location>
        <begin position="184"/>
        <end position="202"/>
    </location>
</feature>
<gene>
    <name evidence="9" type="ORF">JJB09_21135</name>
</gene>
<keyword evidence="4 8" id="KW-1003">Cell membrane</keyword>
<comment type="similarity">
    <text evidence="2 8">Belongs to the 4-toluene sulfonate uptake permease (TSUP) (TC 2.A.102) family.</text>
</comment>
<keyword evidence="3" id="KW-0813">Transport</keyword>
<evidence type="ECO:0000313" key="9">
    <source>
        <dbReference type="EMBL" id="MBL0374522.1"/>
    </source>
</evidence>
<organism evidence="9 10">
    <name type="scientific">Rhizobium setariae</name>
    <dbReference type="NCBI Taxonomy" id="2801340"/>
    <lineage>
        <taxon>Bacteria</taxon>
        <taxon>Pseudomonadati</taxon>
        <taxon>Pseudomonadota</taxon>
        <taxon>Alphaproteobacteria</taxon>
        <taxon>Hyphomicrobiales</taxon>
        <taxon>Rhizobiaceae</taxon>
        <taxon>Rhizobium/Agrobacterium group</taxon>
        <taxon>Rhizobium</taxon>
    </lineage>
</organism>
<dbReference type="PANTHER" id="PTHR30269:SF37">
    <property type="entry name" value="MEMBRANE TRANSPORTER PROTEIN"/>
    <property type="match status" value="1"/>
</dbReference>
<name>A0A936YTB5_9HYPH</name>
<evidence type="ECO:0000256" key="3">
    <source>
        <dbReference type="ARBA" id="ARBA00022448"/>
    </source>
</evidence>
<dbReference type="Pfam" id="PF01925">
    <property type="entry name" value="TauE"/>
    <property type="match status" value="1"/>
</dbReference>
<protein>
    <recommendedName>
        <fullName evidence="8">Probable membrane transporter protein</fullName>
    </recommendedName>
</protein>
<evidence type="ECO:0000256" key="5">
    <source>
        <dbReference type="ARBA" id="ARBA00022692"/>
    </source>
</evidence>
<feature type="transmembrane region" description="Helical" evidence="8">
    <location>
        <begin position="208"/>
        <end position="227"/>
    </location>
</feature>
<evidence type="ECO:0000256" key="2">
    <source>
        <dbReference type="ARBA" id="ARBA00009142"/>
    </source>
</evidence>
<feature type="transmembrane region" description="Helical" evidence="8">
    <location>
        <begin position="142"/>
        <end position="172"/>
    </location>
</feature>
<reference evidence="9" key="1">
    <citation type="submission" date="2021-01" db="EMBL/GenBank/DDBJ databases">
        <title>Rhizobium sp. strain KVB221 16S ribosomal RNA gene Genome sequencing and assembly.</title>
        <authorList>
            <person name="Kang M."/>
        </authorList>
    </citation>
    <scope>NUCLEOTIDE SEQUENCE</scope>
    <source>
        <strain evidence="9">KVB221</strain>
    </source>
</reference>
<evidence type="ECO:0000256" key="8">
    <source>
        <dbReference type="RuleBase" id="RU363041"/>
    </source>
</evidence>
<evidence type="ECO:0000256" key="4">
    <source>
        <dbReference type="ARBA" id="ARBA00022475"/>
    </source>
</evidence>
<accession>A0A936YTB5</accession>
<dbReference type="EMBL" id="JAEQNC010000014">
    <property type="protein sequence ID" value="MBL0374522.1"/>
    <property type="molecule type" value="Genomic_DNA"/>
</dbReference>
<keyword evidence="5 8" id="KW-0812">Transmembrane</keyword>
<dbReference type="InterPro" id="IPR002781">
    <property type="entry name" value="TM_pro_TauE-like"/>
</dbReference>
<proteinExistence type="inferred from homology"/>
<keyword evidence="6 8" id="KW-1133">Transmembrane helix</keyword>
<feature type="transmembrane region" description="Helical" evidence="8">
    <location>
        <begin position="20"/>
        <end position="48"/>
    </location>
</feature>
<comment type="caution">
    <text evidence="9">The sequence shown here is derived from an EMBL/GenBank/DDBJ whole genome shotgun (WGS) entry which is preliminary data.</text>
</comment>
<dbReference type="GO" id="GO:0005886">
    <property type="term" value="C:plasma membrane"/>
    <property type="evidence" value="ECO:0007669"/>
    <property type="project" value="UniProtKB-SubCell"/>
</dbReference>
<evidence type="ECO:0000256" key="1">
    <source>
        <dbReference type="ARBA" id="ARBA00004651"/>
    </source>
</evidence>
<keyword evidence="10" id="KW-1185">Reference proteome</keyword>
<sequence>MPDITSLTSAVEAALPTQSIGLLFALLLTLFVAGLARGFSGFGAALIFIPIGSALAGPGVASPLLLIIDTVAAATLLPNAAAKADKKDVTAMSFGALLTVPLGAAALVYVDPVSVRWAISITAIFFLCFLISGWRFRGPPSAFAAVLVGATAGLFSGAAQLGGPPVVAYWLGGRANIATVRANIVLYFAVSSLFTIVSYVIAQLITAQVLLLALVSAPFYAAGLYLGAKSFGLASERTFRMASYTLIGIAAVASLPLADHLLR</sequence>
<feature type="transmembrane region" description="Helical" evidence="8">
    <location>
        <begin position="89"/>
        <end position="110"/>
    </location>
</feature>
<evidence type="ECO:0000256" key="6">
    <source>
        <dbReference type="ARBA" id="ARBA00022989"/>
    </source>
</evidence>
<evidence type="ECO:0000256" key="7">
    <source>
        <dbReference type="ARBA" id="ARBA00023136"/>
    </source>
</evidence>